<dbReference type="Pfam" id="PF26568">
    <property type="entry name" value="RE_BanI_C"/>
    <property type="match status" value="1"/>
</dbReference>
<evidence type="ECO:0000259" key="2">
    <source>
        <dbReference type="Pfam" id="PF26568"/>
    </source>
</evidence>
<feature type="region of interest" description="Disordered" evidence="1">
    <location>
        <begin position="1"/>
        <end position="21"/>
    </location>
</feature>
<organism evidence="3">
    <name type="scientific">uncultured Coleofasciculus sp</name>
    <dbReference type="NCBI Taxonomy" id="1267456"/>
    <lineage>
        <taxon>Bacteria</taxon>
        <taxon>Bacillati</taxon>
        <taxon>Cyanobacteriota</taxon>
        <taxon>Cyanophyceae</taxon>
        <taxon>Coleofasciculales</taxon>
        <taxon>Coleofasciculaceae</taxon>
        <taxon>Coleofasciculus</taxon>
        <taxon>environmental samples</taxon>
    </lineage>
</organism>
<proteinExistence type="predicted"/>
<sequence>MSQREFKQNGKIPGIGHTNDDTEETTFDIVAISPNKRYFAIEVSFRFTTNGTIEPKVREAKKTSKFTS</sequence>
<dbReference type="AlphaFoldDB" id="A0A6J4JUE2"/>
<reference evidence="3" key="1">
    <citation type="submission" date="2020-02" db="EMBL/GenBank/DDBJ databases">
        <authorList>
            <person name="Meier V. D."/>
        </authorList>
    </citation>
    <scope>NUCLEOTIDE SEQUENCE</scope>
    <source>
        <strain evidence="3">AVDCRST_MAG92</strain>
    </source>
</reference>
<dbReference type="EMBL" id="CADCTM010000703">
    <property type="protein sequence ID" value="CAA9287522.1"/>
    <property type="molecule type" value="Genomic_DNA"/>
</dbReference>
<protein>
    <recommendedName>
        <fullName evidence="2">BanI/HgiCI C-terminal domain-containing protein</fullName>
    </recommendedName>
</protein>
<evidence type="ECO:0000256" key="1">
    <source>
        <dbReference type="SAM" id="MobiDB-lite"/>
    </source>
</evidence>
<name>A0A6J4JUE2_9CYAN</name>
<accession>A0A6J4JUE2</accession>
<feature type="domain" description="BanI/HgiCI C-terminal" evidence="2">
    <location>
        <begin position="4"/>
        <end position="64"/>
    </location>
</feature>
<dbReference type="InterPro" id="IPR058973">
    <property type="entry name" value="RE_BanI/HgiCI_C"/>
</dbReference>
<evidence type="ECO:0000313" key="3">
    <source>
        <dbReference type="EMBL" id="CAA9287522.1"/>
    </source>
</evidence>
<gene>
    <name evidence="3" type="ORF">AVDCRST_MAG92-4040</name>
</gene>